<protein>
    <recommendedName>
        <fullName evidence="4">Ig-like domain-containing protein</fullName>
    </recommendedName>
</protein>
<evidence type="ECO:0000313" key="3">
    <source>
        <dbReference type="Proteomes" id="UP000323632"/>
    </source>
</evidence>
<dbReference type="AlphaFoldDB" id="A0A5M6CF77"/>
<evidence type="ECO:0000256" key="1">
    <source>
        <dbReference type="SAM" id="SignalP"/>
    </source>
</evidence>
<accession>A0A5M6CF77</accession>
<comment type="caution">
    <text evidence="2">The sequence shown here is derived from an EMBL/GenBank/DDBJ whole genome shotgun (WGS) entry which is preliminary data.</text>
</comment>
<reference evidence="2 3" key="1">
    <citation type="submission" date="2019-09" db="EMBL/GenBank/DDBJ databases">
        <title>Genome sequence and assembly of Taibaiella sp.</title>
        <authorList>
            <person name="Chhetri G."/>
        </authorList>
    </citation>
    <scope>NUCLEOTIDE SEQUENCE [LARGE SCALE GENOMIC DNA]</scope>
    <source>
        <strain evidence="2 3">KVB11</strain>
    </source>
</reference>
<evidence type="ECO:0000313" key="2">
    <source>
        <dbReference type="EMBL" id="KAA5532105.1"/>
    </source>
</evidence>
<keyword evidence="1" id="KW-0732">Signal</keyword>
<proteinExistence type="predicted"/>
<name>A0A5M6CF77_9BACT</name>
<sequence length="234" mass="23007">MNKKSIFRSLAIVVASVCASFASFAGTGTSADPYTVCAASGYKLTAATSIASGTVNASGYRWKDNSGTVLSETSSALTVSAAATPVTSTTTLHYTVEASSGAGCYSDPQDIYVTLVPAPTLTAPTLANSCAMNTGATASTINLTAPTSSAPTLPSGVTITWGNWSGGTGTGTITQGSNGAATTPTPGTAGSYTYSVTSSYSGMNVTGSACSSTATATIVIDPLPIAPSTTISGI</sequence>
<gene>
    <name evidence="2" type="ORF">F0919_14990</name>
</gene>
<dbReference type="EMBL" id="VWSH01000004">
    <property type="protein sequence ID" value="KAA5532105.1"/>
    <property type="molecule type" value="Genomic_DNA"/>
</dbReference>
<feature type="chain" id="PRO_5024425386" description="Ig-like domain-containing protein" evidence="1">
    <location>
        <begin position="26"/>
        <end position="234"/>
    </location>
</feature>
<dbReference type="RefSeq" id="WP_150033607.1">
    <property type="nucleotide sequence ID" value="NZ_VWSH01000004.1"/>
</dbReference>
<organism evidence="2 3">
    <name type="scientific">Taibaiella lutea</name>
    <dbReference type="NCBI Taxonomy" id="2608001"/>
    <lineage>
        <taxon>Bacteria</taxon>
        <taxon>Pseudomonadati</taxon>
        <taxon>Bacteroidota</taxon>
        <taxon>Chitinophagia</taxon>
        <taxon>Chitinophagales</taxon>
        <taxon>Chitinophagaceae</taxon>
        <taxon>Taibaiella</taxon>
    </lineage>
</organism>
<evidence type="ECO:0008006" key="4">
    <source>
        <dbReference type="Google" id="ProtNLM"/>
    </source>
</evidence>
<feature type="signal peptide" evidence="1">
    <location>
        <begin position="1"/>
        <end position="25"/>
    </location>
</feature>
<keyword evidence="3" id="KW-1185">Reference proteome</keyword>
<dbReference type="Proteomes" id="UP000323632">
    <property type="component" value="Unassembled WGS sequence"/>
</dbReference>